<evidence type="ECO:0000313" key="1">
    <source>
        <dbReference type="EMBL" id="KKL86777.1"/>
    </source>
</evidence>
<accession>A0A0F9IHH6</accession>
<proteinExistence type="predicted"/>
<protein>
    <submittedName>
        <fullName evidence="1">Uncharacterized protein</fullName>
    </submittedName>
</protein>
<name>A0A0F9IHH6_9ZZZZ</name>
<sequence>MARLINESWPVEAADREAEEVVLFSLVSRFADLFAADNPPSGKDCLCHECRGFDRERFLTACGLETKGPYADCPLCGKPTADGHAHQECADHKQALADAQGESQENLEAAGEIYDGVAKGDS</sequence>
<reference evidence="1" key="1">
    <citation type="journal article" date="2015" name="Nature">
        <title>Complex archaea that bridge the gap between prokaryotes and eukaryotes.</title>
        <authorList>
            <person name="Spang A."/>
            <person name="Saw J.H."/>
            <person name="Jorgensen S.L."/>
            <person name="Zaremba-Niedzwiedzka K."/>
            <person name="Martijn J."/>
            <person name="Lind A.E."/>
            <person name="van Eijk R."/>
            <person name="Schleper C."/>
            <person name="Guy L."/>
            <person name="Ettema T.J."/>
        </authorList>
    </citation>
    <scope>NUCLEOTIDE SEQUENCE</scope>
</reference>
<organism evidence="1">
    <name type="scientific">marine sediment metagenome</name>
    <dbReference type="NCBI Taxonomy" id="412755"/>
    <lineage>
        <taxon>unclassified sequences</taxon>
        <taxon>metagenomes</taxon>
        <taxon>ecological metagenomes</taxon>
    </lineage>
</organism>
<gene>
    <name evidence="1" type="ORF">LCGC14_1941330</name>
</gene>
<dbReference type="EMBL" id="LAZR01021017">
    <property type="protein sequence ID" value="KKL86777.1"/>
    <property type="molecule type" value="Genomic_DNA"/>
</dbReference>
<comment type="caution">
    <text evidence="1">The sequence shown here is derived from an EMBL/GenBank/DDBJ whole genome shotgun (WGS) entry which is preliminary data.</text>
</comment>
<dbReference type="AlphaFoldDB" id="A0A0F9IHH6"/>